<keyword evidence="7 16" id="KW-0812">Transmembrane</keyword>
<evidence type="ECO:0000256" key="8">
    <source>
        <dbReference type="ARBA" id="ARBA00022967"/>
    </source>
</evidence>
<evidence type="ECO:0000256" key="1">
    <source>
        <dbReference type="ARBA" id="ARBA00004225"/>
    </source>
</evidence>
<geneLocation type="mitochondrion" evidence="19"/>
<keyword evidence="8" id="KW-1278">Translocase</keyword>
<organism evidence="19">
    <name type="scientific">Perna perna</name>
    <name type="common">Brown mussel</name>
    <dbReference type="NCBI Taxonomy" id="94826"/>
    <lineage>
        <taxon>Eukaryota</taxon>
        <taxon>Metazoa</taxon>
        <taxon>Spiralia</taxon>
        <taxon>Lophotrochozoa</taxon>
        <taxon>Mollusca</taxon>
        <taxon>Bivalvia</taxon>
        <taxon>Autobranchia</taxon>
        <taxon>Pteriomorphia</taxon>
        <taxon>Mytilida</taxon>
        <taxon>Mytiloidea</taxon>
        <taxon>Mytilidae</taxon>
        <taxon>Mytilinae</taxon>
        <taxon>Perna</taxon>
    </lineage>
</organism>
<evidence type="ECO:0000256" key="13">
    <source>
        <dbReference type="ARBA" id="ARBA00023128"/>
    </source>
</evidence>
<dbReference type="GeneID" id="22974654"/>
<keyword evidence="12 16" id="KW-0830">Ubiquinone</keyword>
<evidence type="ECO:0000256" key="16">
    <source>
        <dbReference type="RuleBase" id="RU003297"/>
    </source>
</evidence>
<dbReference type="PANTHER" id="PTHR43507">
    <property type="entry name" value="NADH-UBIQUINONE OXIDOREDUCTASE CHAIN 4"/>
    <property type="match status" value="1"/>
</dbReference>
<comment type="function">
    <text evidence="16">Core subunit of the mitochondrial membrane respiratory chain NADH dehydrogenase (Complex I) which catalyzes electron transfer from NADH through the respiratory chain, using ubiquinone as an electron acceptor. Essential for the catalytic activity and assembly of complex I.</text>
</comment>
<evidence type="ECO:0000256" key="14">
    <source>
        <dbReference type="ARBA" id="ARBA00023136"/>
    </source>
</evidence>
<keyword evidence="13 16" id="KW-0496">Mitochondrion</keyword>
<feature type="transmembrane region" description="Helical" evidence="16">
    <location>
        <begin position="130"/>
        <end position="149"/>
    </location>
</feature>
<keyword evidence="6 16" id="KW-0679">Respiratory chain</keyword>
<gene>
    <name evidence="19" type="primary">ND4</name>
</gene>
<keyword evidence="9 16" id="KW-0249">Electron transport</keyword>
<dbReference type="EMBL" id="KM655841">
    <property type="protein sequence ID" value="AJC00154.1"/>
    <property type="molecule type" value="Genomic_DNA"/>
</dbReference>
<evidence type="ECO:0000256" key="7">
    <source>
        <dbReference type="ARBA" id="ARBA00022692"/>
    </source>
</evidence>
<feature type="transmembrane region" description="Helical" evidence="16">
    <location>
        <begin position="218"/>
        <end position="241"/>
    </location>
</feature>
<feature type="chain" id="PRO_5002109653" description="NADH-ubiquinone oxidoreductase chain 4" evidence="17">
    <location>
        <begin position="22"/>
        <end position="321"/>
    </location>
</feature>
<keyword evidence="5 16" id="KW-0813">Transport</keyword>
<evidence type="ECO:0000256" key="11">
    <source>
        <dbReference type="ARBA" id="ARBA00023027"/>
    </source>
</evidence>
<name>A0A0B4U298_PERPR</name>
<dbReference type="InterPro" id="IPR001750">
    <property type="entry name" value="ND/Mrp_TM"/>
</dbReference>
<comment type="similarity">
    <text evidence="2 16">Belongs to the complex I subunit 4 family.</text>
</comment>
<sequence length="321" mass="35808">MLIPVLFLILMWGYQPERLQAVTYMILYTSLGSFPFLFGISALVSNGASDSMQSLNSFFNRELCSVYWFYIFGFLIKLPMFPFHLWLPKAHVEAPVAGSMILAGVLLKLGGYGMLRYFNLIEVKMSDFSFSFLISLSLVGGFLTSLMCLRQVDLKALIAYSSVGHMSLVILGIMSHSMAGYLGAIIMMLGHGLCSSGLFVVVNLFYKQSNSRSILYNKGGLALCPSLAMFCFLLSASNMAAPPSLNFWGEVLVFMSGSALSIWWVVVIALMSFMSACYCLFFYGSCCHGKSSEIRKSGVYMSNLLTLFFHWFPLNFLFLYV</sequence>
<keyword evidence="11 16" id="KW-0520">NAD</keyword>
<evidence type="ECO:0000256" key="4">
    <source>
        <dbReference type="ARBA" id="ARBA00021006"/>
    </source>
</evidence>
<feature type="transmembrane region" description="Helical" evidence="16">
    <location>
        <begin position="261"/>
        <end position="286"/>
    </location>
</feature>
<feature type="transmembrane region" description="Helical" evidence="16">
    <location>
        <begin position="181"/>
        <end position="206"/>
    </location>
</feature>
<dbReference type="GO" id="GO:0008137">
    <property type="term" value="F:NADH dehydrogenase (ubiquinone) activity"/>
    <property type="evidence" value="ECO:0007669"/>
    <property type="project" value="UniProtKB-UniRule"/>
</dbReference>
<keyword evidence="10 16" id="KW-1133">Transmembrane helix</keyword>
<dbReference type="EC" id="7.1.1.2" evidence="3 16"/>
<feature type="transmembrane region" description="Helical" evidence="16">
    <location>
        <begin position="298"/>
        <end position="320"/>
    </location>
</feature>
<evidence type="ECO:0000259" key="18">
    <source>
        <dbReference type="Pfam" id="PF00361"/>
    </source>
</evidence>
<evidence type="ECO:0000256" key="5">
    <source>
        <dbReference type="ARBA" id="ARBA00022448"/>
    </source>
</evidence>
<evidence type="ECO:0000256" key="3">
    <source>
        <dbReference type="ARBA" id="ARBA00012944"/>
    </source>
</evidence>
<dbReference type="GO" id="GO:0015990">
    <property type="term" value="P:electron transport coupled proton transport"/>
    <property type="evidence" value="ECO:0007669"/>
    <property type="project" value="TreeGrafter"/>
</dbReference>
<proteinExistence type="inferred from homology"/>
<evidence type="ECO:0000256" key="9">
    <source>
        <dbReference type="ARBA" id="ARBA00022982"/>
    </source>
</evidence>
<dbReference type="PANTHER" id="PTHR43507:SF20">
    <property type="entry name" value="NADH-UBIQUINONE OXIDOREDUCTASE CHAIN 4"/>
    <property type="match status" value="1"/>
</dbReference>
<comment type="subcellular location">
    <subcellularLocation>
        <location evidence="1 16">Mitochondrion membrane</location>
        <topology evidence="1 16">Multi-pass membrane protein</topology>
    </subcellularLocation>
</comment>
<dbReference type="Pfam" id="PF00361">
    <property type="entry name" value="Proton_antipo_M"/>
    <property type="match status" value="1"/>
</dbReference>
<evidence type="ECO:0000256" key="2">
    <source>
        <dbReference type="ARBA" id="ARBA00009025"/>
    </source>
</evidence>
<accession>A0A0B4U298</accession>
<evidence type="ECO:0000313" key="19">
    <source>
        <dbReference type="EMBL" id="AJC00154.1"/>
    </source>
</evidence>
<feature type="transmembrane region" description="Helical" evidence="16">
    <location>
        <begin position="21"/>
        <end position="45"/>
    </location>
</feature>
<feature type="transmembrane region" description="Helical" evidence="16">
    <location>
        <begin position="99"/>
        <end position="118"/>
    </location>
</feature>
<protein>
    <recommendedName>
        <fullName evidence="4 16">NADH-ubiquinone oxidoreductase chain 4</fullName>
        <ecNumber evidence="3 16">7.1.1.2</ecNumber>
    </recommendedName>
</protein>
<feature type="transmembrane region" description="Helical" evidence="16">
    <location>
        <begin position="156"/>
        <end position="175"/>
    </location>
</feature>
<evidence type="ECO:0000256" key="6">
    <source>
        <dbReference type="ARBA" id="ARBA00022660"/>
    </source>
</evidence>
<feature type="signal peptide" evidence="17">
    <location>
        <begin position="1"/>
        <end position="21"/>
    </location>
</feature>
<dbReference type="GO" id="GO:0003954">
    <property type="term" value="F:NADH dehydrogenase activity"/>
    <property type="evidence" value="ECO:0007669"/>
    <property type="project" value="TreeGrafter"/>
</dbReference>
<keyword evidence="14 16" id="KW-0472">Membrane</keyword>
<dbReference type="InterPro" id="IPR003918">
    <property type="entry name" value="NADH_UbQ_OxRdtase"/>
</dbReference>
<dbReference type="CTD" id="4538"/>
<evidence type="ECO:0000256" key="10">
    <source>
        <dbReference type="ARBA" id="ARBA00022989"/>
    </source>
</evidence>
<dbReference type="AlphaFoldDB" id="A0A0B4U298"/>
<evidence type="ECO:0000256" key="17">
    <source>
        <dbReference type="SAM" id="SignalP"/>
    </source>
</evidence>
<keyword evidence="17" id="KW-0732">Signal</keyword>
<dbReference type="GO" id="GO:0031966">
    <property type="term" value="C:mitochondrial membrane"/>
    <property type="evidence" value="ECO:0007669"/>
    <property type="project" value="UniProtKB-SubCell"/>
</dbReference>
<comment type="catalytic activity">
    <reaction evidence="15 16">
        <text>a ubiquinone + NADH + 5 H(+)(in) = a ubiquinol + NAD(+) + 4 H(+)(out)</text>
        <dbReference type="Rhea" id="RHEA:29091"/>
        <dbReference type="Rhea" id="RHEA-COMP:9565"/>
        <dbReference type="Rhea" id="RHEA-COMP:9566"/>
        <dbReference type="ChEBI" id="CHEBI:15378"/>
        <dbReference type="ChEBI" id="CHEBI:16389"/>
        <dbReference type="ChEBI" id="CHEBI:17976"/>
        <dbReference type="ChEBI" id="CHEBI:57540"/>
        <dbReference type="ChEBI" id="CHEBI:57945"/>
        <dbReference type="EC" id="7.1.1.2"/>
    </reaction>
</comment>
<dbReference type="RefSeq" id="YP_009117164.1">
    <property type="nucleotide sequence ID" value="NC_026288.1"/>
</dbReference>
<reference evidence="19" key="1">
    <citation type="journal article" date="2015" name="Mitochondrial DNA">
        <title>Complete mitochondrial genome of the brown mussel Perna perna (Bivalve, Mytilidae).</title>
        <authorList>
            <person name="Uliano-Silva M."/>
            <person name="Americo J."/>
            <person name="Bastos A.S."/>
            <person name="Furtado C."/>
            <person name="Rebelo M.F."/>
            <person name="Prosdocimi F."/>
        </authorList>
    </citation>
    <scope>NUCLEOTIDE SEQUENCE</scope>
</reference>
<dbReference type="PRINTS" id="PR01437">
    <property type="entry name" value="NUOXDRDTASE4"/>
</dbReference>
<evidence type="ECO:0000256" key="12">
    <source>
        <dbReference type="ARBA" id="ARBA00023075"/>
    </source>
</evidence>
<evidence type="ECO:0000256" key="15">
    <source>
        <dbReference type="ARBA" id="ARBA00049551"/>
    </source>
</evidence>
<dbReference type="GO" id="GO:0042773">
    <property type="term" value="P:ATP synthesis coupled electron transport"/>
    <property type="evidence" value="ECO:0007669"/>
    <property type="project" value="InterPro"/>
</dbReference>
<dbReference type="GO" id="GO:0048039">
    <property type="term" value="F:ubiquinone binding"/>
    <property type="evidence" value="ECO:0007669"/>
    <property type="project" value="TreeGrafter"/>
</dbReference>
<feature type="domain" description="NADH:quinone oxidoreductase/Mrp antiporter transmembrane" evidence="18">
    <location>
        <begin position="2"/>
        <end position="274"/>
    </location>
</feature>
<feature type="transmembrane region" description="Helical" evidence="16">
    <location>
        <begin position="65"/>
        <end position="87"/>
    </location>
</feature>